<feature type="transmembrane region" description="Helical" evidence="8">
    <location>
        <begin position="179"/>
        <end position="201"/>
    </location>
</feature>
<feature type="transmembrane region" description="Helical" evidence="8">
    <location>
        <begin position="121"/>
        <end position="142"/>
    </location>
</feature>
<feature type="transmembrane region" description="Helical" evidence="8">
    <location>
        <begin position="148"/>
        <end position="167"/>
    </location>
</feature>
<comment type="subcellular location">
    <subcellularLocation>
        <location evidence="1 8">Membrane</location>
        <topology evidence="1 8">Multi-pass membrane protein</topology>
    </subcellularLocation>
</comment>
<dbReference type="InterPro" id="IPR007305">
    <property type="entry name" value="Vesicle_transpt_Got1/SFT2"/>
</dbReference>
<keyword evidence="3 8" id="KW-0812">Transmembrane</keyword>
<evidence type="ECO:0000256" key="7">
    <source>
        <dbReference type="ARBA" id="ARBA00025800"/>
    </source>
</evidence>
<evidence type="ECO:0000256" key="4">
    <source>
        <dbReference type="ARBA" id="ARBA00022927"/>
    </source>
</evidence>
<organism evidence="9 10">
    <name type="scientific">Stylonychia lemnae</name>
    <name type="common">Ciliate</name>
    <dbReference type="NCBI Taxonomy" id="5949"/>
    <lineage>
        <taxon>Eukaryota</taxon>
        <taxon>Sar</taxon>
        <taxon>Alveolata</taxon>
        <taxon>Ciliophora</taxon>
        <taxon>Intramacronucleata</taxon>
        <taxon>Spirotrichea</taxon>
        <taxon>Stichotrichia</taxon>
        <taxon>Sporadotrichida</taxon>
        <taxon>Oxytrichidae</taxon>
        <taxon>Stylonychinae</taxon>
        <taxon>Stylonychia</taxon>
    </lineage>
</organism>
<name>A0A078A8J4_STYLE</name>
<evidence type="ECO:0000256" key="2">
    <source>
        <dbReference type="ARBA" id="ARBA00022448"/>
    </source>
</evidence>
<keyword evidence="6 8" id="KW-0472">Membrane</keyword>
<dbReference type="GO" id="GO:0016020">
    <property type="term" value="C:membrane"/>
    <property type="evidence" value="ECO:0007669"/>
    <property type="project" value="UniProtKB-SubCell"/>
</dbReference>
<dbReference type="Pfam" id="PF04178">
    <property type="entry name" value="Got1"/>
    <property type="match status" value="1"/>
</dbReference>
<evidence type="ECO:0000256" key="8">
    <source>
        <dbReference type="RuleBase" id="RU363111"/>
    </source>
</evidence>
<feature type="transmembrane region" description="Helical" evidence="8">
    <location>
        <begin position="207"/>
        <end position="236"/>
    </location>
</feature>
<dbReference type="GO" id="GO:0012505">
    <property type="term" value="C:endomembrane system"/>
    <property type="evidence" value="ECO:0007669"/>
    <property type="project" value="UniProtKB-ARBA"/>
</dbReference>
<evidence type="ECO:0000256" key="5">
    <source>
        <dbReference type="ARBA" id="ARBA00022989"/>
    </source>
</evidence>
<dbReference type="EMBL" id="CCKQ01007232">
    <property type="protein sequence ID" value="CDW78590.1"/>
    <property type="molecule type" value="Genomic_DNA"/>
</dbReference>
<keyword evidence="5 8" id="KW-1133">Transmembrane helix</keyword>
<dbReference type="GO" id="GO:0005737">
    <property type="term" value="C:cytoplasm"/>
    <property type="evidence" value="ECO:0007669"/>
    <property type="project" value="UniProtKB-ARBA"/>
</dbReference>
<dbReference type="InterPro" id="IPR011691">
    <property type="entry name" value="Vesicle_transpt_SFT2"/>
</dbReference>
<gene>
    <name evidence="9" type="primary">Contig9195.g9838</name>
    <name evidence="9" type="ORF">STYLEM_7570</name>
</gene>
<keyword evidence="10" id="KW-1185">Reference proteome</keyword>
<evidence type="ECO:0000313" key="10">
    <source>
        <dbReference type="Proteomes" id="UP000039865"/>
    </source>
</evidence>
<evidence type="ECO:0000256" key="6">
    <source>
        <dbReference type="ARBA" id="ARBA00023136"/>
    </source>
</evidence>
<dbReference type="AlphaFoldDB" id="A0A078A8J4"/>
<keyword evidence="2 8" id="KW-0813">Transport</keyword>
<proteinExistence type="inferred from homology"/>
<dbReference type="GO" id="GO:0015031">
    <property type="term" value="P:protein transport"/>
    <property type="evidence" value="ECO:0007669"/>
    <property type="project" value="UniProtKB-KW"/>
</dbReference>
<reference evidence="9 10" key="1">
    <citation type="submission" date="2014-06" db="EMBL/GenBank/DDBJ databases">
        <authorList>
            <person name="Swart Estienne"/>
        </authorList>
    </citation>
    <scope>NUCLEOTIDE SEQUENCE [LARGE SCALE GENOMIC DNA]</scope>
    <source>
        <strain evidence="9 10">130c</strain>
    </source>
</reference>
<dbReference type="PANTHER" id="PTHR23137:SF36">
    <property type="entry name" value="VESICLE TRANSPORT PROTEIN SFT2C"/>
    <property type="match status" value="1"/>
</dbReference>
<dbReference type="PANTHER" id="PTHR23137">
    <property type="entry name" value="VESICLE TRANSPORT PROTEIN-RELATED"/>
    <property type="match status" value="1"/>
</dbReference>
<comment type="function">
    <text evidence="8">May be involved in fusion of retrograde transport vesicles derived from an endocytic compartment with the Golgi complex.</text>
</comment>
<dbReference type="OrthoDB" id="306138at2759"/>
<evidence type="ECO:0000256" key="3">
    <source>
        <dbReference type="ARBA" id="ARBA00022692"/>
    </source>
</evidence>
<dbReference type="GO" id="GO:0016192">
    <property type="term" value="P:vesicle-mediated transport"/>
    <property type="evidence" value="ECO:0007669"/>
    <property type="project" value="InterPro"/>
</dbReference>
<sequence length="262" mass="29341">MNDDIYNAFADAYVKETLGHNPRGKYSPVDTTKGLFGGLSKENDLEAIPKLKKKKLFSKAKIISTYDNIKNKLISSEQKQAQKQLKNQQKIINENNAAFSFFQLNSGKDNGEGSGRNMTKAFVSFAVAGFFLLMALFNLPSLVLAPQMFSLMFTIAMISAIVGIAFMNGPSEYAKKLTLRINIIASVVMMASIILSLYYSVIDRSYWMSLFFCFVQVNSYILIFLIQFNAVILFFFNTFPAGRAGFDAAKGMANTMLAQRFR</sequence>
<keyword evidence="4 8" id="KW-0653">Protein transport</keyword>
<dbReference type="Proteomes" id="UP000039865">
    <property type="component" value="Unassembled WGS sequence"/>
</dbReference>
<evidence type="ECO:0000256" key="1">
    <source>
        <dbReference type="ARBA" id="ARBA00004141"/>
    </source>
</evidence>
<dbReference type="InParanoid" id="A0A078A8J4"/>
<protein>
    <recommendedName>
        <fullName evidence="8">Vesicle transport protein</fullName>
    </recommendedName>
</protein>
<accession>A0A078A8J4</accession>
<comment type="similarity">
    <text evidence="7 8">Belongs to the SFT2 family.</text>
</comment>
<evidence type="ECO:0000313" key="9">
    <source>
        <dbReference type="EMBL" id="CDW78590.1"/>
    </source>
</evidence>